<dbReference type="InterPro" id="IPR003959">
    <property type="entry name" value="ATPase_AAA_core"/>
</dbReference>
<dbReference type="InterPro" id="IPR051396">
    <property type="entry name" value="Bact_Antivir_Def_Nuclease"/>
</dbReference>
<evidence type="ECO:0000259" key="1">
    <source>
        <dbReference type="Pfam" id="PF13304"/>
    </source>
</evidence>
<evidence type="ECO:0000313" key="2">
    <source>
        <dbReference type="EMBL" id="MPV89167.1"/>
    </source>
</evidence>
<gene>
    <name evidence="2" type="ORF">GB882_10855</name>
</gene>
<dbReference type="PANTHER" id="PTHR43581:SF4">
    <property type="entry name" value="ATP_GTP PHOSPHATASE"/>
    <property type="match status" value="1"/>
</dbReference>
<dbReference type="InterPro" id="IPR027417">
    <property type="entry name" value="P-loop_NTPase"/>
</dbReference>
<organism evidence="2 3">
    <name type="scientific">Georgenia ruanii</name>
    <dbReference type="NCBI Taxonomy" id="348442"/>
    <lineage>
        <taxon>Bacteria</taxon>
        <taxon>Bacillati</taxon>
        <taxon>Actinomycetota</taxon>
        <taxon>Actinomycetes</taxon>
        <taxon>Micrococcales</taxon>
        <taxon>Bogoriellaceae</taxon>
        <taxon>Georgenia</taxon>
    </lineage>
</organism>
<feature type="domain" description="ATPase AAA-type core" evidence="1">
    <location>
        <begin position="90"/>
        <end position="190"/>
    </location>
</feature>
<feature type="non-terminal residue" evidence="2">
    <location>
        <position position="1"/>
    </location>
</feature>
<protein>
    <submittedName>
        <fullName evidence="2">AAA family ATPase</fullName>
    </submittedName>
</protein>
<dbReference type="GO" id="GO:0005524">
    <property type="term" value="F:ATP binding"/>
    <property type="evidence" value="ECO:0007669"/>
    <property type="project" value="InterPro"/>
</dbReference>
<dbReference type="Pfam" id="PF13304">
    <property type="entry name" value="AAA_21"/>
    <property type="match status" value="1"/>
</dbReference>
<accession>A0A7J9UX24</accession>
<dbReference type="Gene3D" id="3.40.50.300">
    <property type="entry name" value="P-loop containing nucleotide triphosphate hydrolases"/>
    <property type="match status" value="1"/>
</dbReference>
<dbReference type="SUPFAM" id="SSF52540">
    <property type="entry name" value="P-loop containing nucleoside triphosphate hydrolases"/>
    <property type="match status" value="1"/>
</dbReference>
<dbReference type="EMBL" id="WHPD01002341">
    <property type="protein sequence ID" value="MPV89167.1"/>
    <property type="molecule type" value="Genomic_DNA"/>
</dbReference>
<name>A0A7J9UX24_9MICO</name>
<dbReference type="Proteomes" id="UP000429644">
    <property type="component" value="Unassembled WGS sequence"/>
</dbReference>
<dbReference type="GO" id="GO:0016887">
    <property type="term" value="F:ATP hydrolysis activity"/>
    <property type="evidence" value="ECO:0007669"/>
    <property type="project" value="InterPro"/>
</dbReference>
<evidence type="ECO:0000313" key="3">
    <source>
        <dbReference type="Proteomes" id="UP000429644"/>
    </source>
</evidence>
<reference evidence="2 3" key="1">
    <citation type="submission" date="2019-10" db="EMBL/GenBank/DDBJ databases">
        <title>Georgenia wutianyii sp. nov. and Georgenia yuyongxinii sp. nov. isolated from plateau pika (Ochotona curzoniae) in the Qinghai-Tibet plateau of China.</title>
        <authorList>
            <person name="Tian Z."/>
        </authorList>
    </citation>
    <scope>NUCLEOTIDE SEQUENCE [LARGE SCALE GENOMIC DNA]</scope>
    <source>
        <strain evidence="2 3">JCM 15130</strain>
    </source>
</reference>
<dbReference type="PANTHER" id="PTHR43581">
    <property type="entry name" value="ATP/GTP PHOSPHATASE"/>
    <property type="match status" value="1"/>
</dbReference>
<sequence length="200" mass="22570">MVIREVQQRGLADVLDVVLNPDERDDQTPLVDPRAGFTLVTNFLQNHRLRTSFNRKDFLQRYGEDGQLRAIVGRISEVQRGIEIANLPQRRLQDILSAMMSGNKAIDISGRRLTIRAGDVEIPVTGLSSGEKQLLLLLLETANARQNSVIVDEPELSLHVDWQQDLIENMRVLNSEAQVIIATHSPEVMANVPDREIFEL</sequence>
<proteinExistence type="predicted"/>
<comment type="caution">
    <text evidence="2">The sequence shown here is derived from an EMBL/GenBank/DDBJ whole genome shotgun (WGS) entry which is preliminary data.</text>
</comment>
<dbReference type="AlphaFoldDB" id="A0A7J9UX24"/>
<keyword evidence="3" id="KW-1185">Reference proteome</keyword>